<keyword evidence="3" id="KW-0479">Metal-binding</keyword>
<evidence type="ECO:0000313" key="9">
    <source>
        <dbReference type="Proteomes" id="UP000220527"/>
    </source>
</evidence>
<evidence type="ECO:0000259" key="7">
    <source>
        <dbReference type="SMART" id="SM01264"/>
    </source>
</evidence>
<dbReference type="SMART" id="SM01264">
    <property type="entry name" value="M16C_associated"/>
    <property type="match status" value="1"/>
</dbReference>
<comment type="caution">
    <text evidence="8">The sequence shown here is derived from an EMBL/GenBank/DDBJ whole genome shotgun (WGS) entry which is preliminary data.</text>
</comment>
<dbReference type="AlphaFoldDB" id="A0A2A6RIW1"/>
<dbReference type="FunFam" id="3.30.830.10:FF:000009">
    <property type="entry name" value="Presequence protease, mitochondrial"/>
    <property type="match status" value="1"/>
</dbReference>
<evidence type="ECO:0000256" key="4">
    <source>
        <dbReference type="ARBA" id="ARBA00022801"/>
    </source>
</evidence>
<keyword evidence="5" id="KW-0862">Zinc</keyword>
<evidence type="ECO:0000313" key="8">
    <source>
        <dbReference type="EMBL" id="PDW02836.1"/>
    </source>
</evidence>
<feature type="domain" description="Peptidase M16C associated" evidence="7">
    <location>
        <begin position="459"/>
        <end position="708"/>
    </location>
</feature>
<evidence type="ECO:0000256" key="3">
    <source>
        <dbReference type="ARBA" id="ARBA00022723"/>
    </source>
</evidence>
<dbReference type="Proteomes" id="UP000220527">
    <property type="component" value="Unassembled WGS sequence"/>
</dbReference>
<dbReference type="GO" id="GO:0016485">
    <property type="term" value="P:protein processing"/>
    <property type="evidence" value="ECO:0007669"/>
    <property type="project" value="TreeGrafter"/>
</dbReference>
<protein>
    <submittedName>
        <fullName evidence="8">Peptidase M16</fullName>
    </submittedName>
</protein>
<sequence length="972" mass="107593">MSIADAFVLLRDEEIEELKTRARLYRHERSGAEVLSLENDDENKCFGVTFRTPPEDHTGIAHILEHAVLCGSAKYPVKKPFFELIKSSVKTFLNAMTYPDKTTYPVASTNLTDFYHLVDVYLDAVFFPKLGPEVLKQEGWHFALPTKDAPLKFGGVVFNEMKGQYSSPDYLLYRAGIEAIFPDTTYGVSSGGNPQYIPELTYEAFQQFHATLYHPSNARIFFYGDDDPEQRLTLLAAYLDQFEALASPPQIGLQTRFSEPRTVEQTYAVSPEEQGQKKGMVTLNWMLDAEQNQTRILALDILSYLLIGTPAAPLYQALMDSRLGESLTGSGYYHGLLQHTFSVGLKGIDPAQAATVETLIVETLTSLADTGFDDDQIAAALNTMEFALRENNTGSFPRGLSLMLRSLSTWLYEGDPLAPLRYEVPLAEVKAMLERREPIFQQLIRAHLLENSHRVRVLLRPDPEHAAREAAHEQARLDAARASMDDATLERLVAETQALKALQEQPDAPEELAKIPTLHIADLDRQAKQIPSELRTAGETPLLYHDLFTNGVIYLDLAFDLRSLPTELLPLAPIFARMLTEMGTTEEDFVRLLRRIGRHTGGIGATVMTANHLPTGDYLGRFTIRGKATVAQGPQLLAILQDVLLKLRLDDPERLRQIVTKSRVAKESGLVPAGNAYARKRSAARLEPSEWADEQMAGISSIFFLRELEQRIQADWPGVLAQLEALRQHLVNRSGLLLNLTLDEAGYRELAPQLAEFTAALPSSNYTPAIWSVSAAGPGEGLIIPARVNYVAQVVNLQRLGLEVGGAAGMVTRWLSIGYLLDRIRVQGGAYSAGCSYDRTSGLLAATSYRDPNLLKTLQVYAELGDFLRSVPLDDQTVERAIIGAIGDLDAYQLPDAKGTSAFLRHLCGVSDAWRQQMREAILDASAADFRAFAEAADALREHGVSCVVGSEETILNANRERPGLLTPVKVL</sequence>
<dbReference type="Pfam" id="PF00675">
    <property type="entry name" value="Peptidase_M16"/>
    <property type="match status" value="1"/>
</dbReference>
<dbReference type="RefSeq" id="WP_097644317.1">
    <property type="nucleotide sequence ID" value="NZ_NQWI01000050.1"/>
</dbReference>
<name>A0A2A6RIW1_9CHLR</name>
<dbReference type="Pfam" id="PF05193">
    <property type="entry name" value="Peptidase_M16_C"/>
    <property type="match status" value="1"/>
</dbReference>
<dbReference type="InterPro" id="IPR011765">
    <property type="entry name" value="Pept_M16_N"/>
</dbReference>
<dbReference type="EMBL" id="NQWI01000050">
    <property type="protein sequence ID" value="PDW02836.1"/>
    <property type="molecule type" value="Genomic_DNA"/>
</dbReference>
<comment type="cofactor">
    <cofactor evidence="1">
        <name>Zn(2+)</name>
        <dbReference type="ChEBI" id="CHEBI:29105"/>
    </cofactor>
</comment>
<organism evidence="8 9">
    <name type="scientific">Candidatus Viridilinea mediisalina</name>
    <dbReference type="NCBI Taxonomy" id="2024553"/>
    <lineage>
        <taxon>Bacteria</taxon>
        <taxon>Bacillati</taxon>
        <taxon>Chloroflexota</taxon>
        <taxon>Chloroflexia</taxon>
        <taxon>Chloroflexales</taxon>
        <taxon>Chloroflexineae</taxon>
        <taxon>Oscillochloridaceae</taxon>
        <taxon>Candidatus Viridilinea</taxon>
    </lineage>
</organism>
<dbReference type="FunFam" id="3.30.830.10:FF:000034">
    <property type="entry name" value="presequence protease 1, chloroplastic/mitochondrial"/>
    <property type="match status" value="1"/>
</dbReference>
<keyword evidence="4" id="KW-0378">Hydrolase</keyword>
<dbReference type="SUPFAM" id="SSF63411">
    <property type="entry name" value="LuxS/MPP-like metallohydrolase"/>
    <property type="match status" value="4"/>
</dbReference>
<evidence type="ECO:0000256" key="1">
    <source>
        <dbReference type="ARBA" id="ARBA00001947"/>
    </source>
</evidence>
<dbReference type="PANTHER" id="PTHR43016">
    <property type="entry name" value="PRESEQUENCE PROTEASE"/>
    <property type="match status" value="1"/>
</dbReference>
<dbReference type="Pfam" id="PF08367">
    <property type="entry name" value="M16C_assoc"/>
    <property type="match status" value="1"/>
</dbReference>
<proteinExistence type="predicted"/>
<dbReference type="OrthoDB" id="9762027at2"/>
<keyword evidence="2" id="KW-0645">Protease</keyword>
<accession>A0A2A6RIW1</accession>
<dbReference type="InterPro" id="IPR011249">
    <property type="entry name" value="Metalloenz_LuxS/M16"/>
</dbReference>
<dbReference type="PANTHER" id="PTHR43016:SF13">
    <property type="entry name" value="PRESEQUENCE PROTEASE, MITOCHONDRIAL"/>
    <property type="match status" value="1"/>
</dbReference>
<dbReference type="Gene3D" id="3.30.830.10">
    <property type="entry name" value="Metalloenzyme, LuxS/M16 peptidase-like"/>
    <property type="match status" value="4"/>
</dbReference>
<dbReference type="InterPro" id="IPR007863">
    <property type="entry name" value="Peptidase_M16_C"/>
</dbReference>
<dbReference type="InterPro" id="IPR055130">
    <property type="entry name" value="PreP_C"/>
</dbReference>
<evidence type="ECO:0000256" key="2">
    <source>
        <dbReference type="ARBA" id="ARBA00022670"/>
    </source>
</evidence>
<evidence type="ECO:0000256" key="6">
    <source>
        <dbReference type="ARBA" id="ARBA00023049"/>
    </source>
</evidence>
<keyword evidence="9" id="KW-1185">Reference proteome</keyword>
<dbReference type="InterPro" id="IPR013578">
    <property type="entry name" value="Peptidase_M16C_assoc"/>
</dbReference>
<reference evidence="9" key="1">
    <citation type="submission" date="2017-08" db="EMBL/GenBank/DDBJ databases">
        <authorList>
            <person name="Grouzdev D.S."/>
            <person name="Gaisin V.A."/>
            <person name="Rysina M.S."/>
            <person name="Gorlenko V.M."/>
        </authorList>
    </citation>
    <scope>NUCLEOTIDE SEQUENCE [LARGE SCALE GENOMIC DNA]</scope>
    <source>
        <strain evidence="9">Kir15-3F</strain>
    </source>
</reference>
<evidence type="ECO:0000256" key="5">
    <source>
        <dbReference type="ARBA" id="ARBA00022833"/>
    </source>
</evidence>
<dbReference type="Pfam" id="PF22516">
    <property type="entry name" value="PreP_C"/>
    <property type="match status" value="1"/>
</dbReference>
<gene>
    <name evidence="8" type="ORF">CJ255_11860</name>
</gene>
<dbReference type="GO" id="GO:0046872">
    <property type="term" value="F:metal ion binding"/>
    <property type="evidence" value="ECO:0007669"/>
    <property type="project" value="UniProtKB-KW"/>
</dbReference>
<keyword evidence="6" id="KW-0482">Metalloprotease</keyword>
<dbReference type="GO" id="GO:0004222">
    <property type="term" value="F:metalloendopeptidase activity"/>
    <property type="evidence" value="ECO:0007669"/>
    <property type="project" value="TreeGrafter"/>
</dbReference>